<dbReference type="GO" id="GO:0003924">
    <property type="term" value="F:GTPase activity"/>
    <property type="evidence" value="ECO:0007669"/>
    <property type="project" value="InterPro"/>
</dbReference>
<dbReference type="Proteomes" id="UP001212997">
    <property type="component" value="Unassembled WGS sequence"/>
</dbReference>
<reference evidence="8" key="1">
    <citation type="submission" date="2022-07" db="EMBL/GenBank/DDBJ databases">
        <title>Genome Sequence of Physisporinus lineatus.</title>
        <authorList>
            <person name="Buettner E."/>
        </authorList>
    </citation>
    <scope>NUCLEOTIDE SEQUENCE</scope>
    <source>
        <strain evidence="8">VT162</strain>
    </source>
</reference>
<evidence type="ECO:0000256" key="7">
    <source>
        <dbReference type="SAM" id="MobiDB-lite"/>
    </source>
</evidence>
<feature type="binding site" evidence="5">
    <location>
        <begin position="316"/>
        <end position="322"/>
    </location>
    <ligand>
        <name>GTP</name>
        <dbReference type="ChEBI" id="CHEBI:37565"/>
    </ligand>
</feature>
<dbReference type="Pfam" id="PF00503">
    <property type="entry name" value="G-alpha"/>
    <property type="match status" value="1"/>
</dbReference>
<evidence type="ECO:0000256" key="5">
    <source>
        <dbReference type="PIRSR" id="PIRSR601019-1"/>
    </source>
</evidence>
<dbReference type="GO" id="GO:0046872">
    <property type="term" value="F:metal ion binding"/>
    <property type="evidence" value="ECO:0007669"/>
    <property type="project" value="UniProtKB-KW"/>
</dbReference>
<dbReference type="PRINTS" id="PR00318">
    <property type="entry name" value="GPROTEINA"/>
</dbReference>
<dbReference type="EMBL" id="JANAWD010000103">
    <property type="protein sequence ID" value="KAJ3487055.1"/>
    <property type="molecule type" value="Genomic_DNA"/>
</dbReference>
<evidence type="ECO:0000256" key="3">
    <source>
        <dbReference type="ARBA" id="ARBA00023134"/>
    </source>
</evidence>
<dbReference type="InterPro" id="IPR027417">
    <property type="entry name" value="P-loop_NTPase"/>
</dbReference>
<dbReference type="PANTHER" id="PTHR10218:SF360">
    <property type="entry name" value="GUANINE NUCLEOTIDE-BINDING PROTEIN SUBUNIT ALPHA HOMOLOG"/>
    <property type="match status" value="1"/>
</dbReference>
<proteinExistence type="predicted"/>
<name>A0AAD5YFC8_9APHY</name>
<dbReference type="GO" id="GO:0005834">
    <property type="term" value="C:heterotrimeric G-protein complex"/>
    <property type="evidence" value="ECO:0007669"/>
    <property type="project" value="TreeGrafter"/>
</dbReference>
<sequence length="503" mass="55766">MPAVGSRSSAADAEAARISAAIDEELRQERAARTKRKPKEVKVMLLGQAESGKSTLQKQFQLYYASQSLDHERPSWRPIVYFNVLKALRMILDEIDVSYPQAMHQPSSSGSSSYSPVSTANSTAGVFSFTSPQQSTSPKKLKSKDSQSPPTTVNCPDPNWFPELNYLRSKILPLVASEEALASELSGGITLSGGRTGVYVRTGWQALVTGSRAWPIAGSGSGGGIGSVPRASAVTNIVAKTLQATKDEIYGLWRHPGVLALLRDGKLRLEESASFFLENIHRISEPDYLPVMGMHDLFIVIEYHLIDHNAGLEDILHVRLQTLGVTEHSFDITIGGSQLHWLMYDVGGARGQRHAWVPFFEDARAIIFLAPISAFDQYLDEDPRTNRIDDSLQLFTQIVSNKLLSNAALVLMLNKTDLLKRKLQAGIKVRKFISSYGDRPNNYEEVSEYFRAHFIQVQKRKDVAGRTLYVHFTSMLDIKATQRIIVNVGESILRLHLADIGLA</sequence>
<keyword evidence="2 5" id="KW-0547">Nucleotide-binding</keyword>
<evidence type="ECO:0000256" key="6">
    <source>
        <dbReference type="PIRSR" id="PIRSR601019-2"/>
    </source>
</evidence>
<gene>
    <name evidence="8" type="ORF">NLI96_g3805</name>
</gene>
<protein>
    <submittedName>
        <fullName evidence="8">Uncharacterized protein</fullName>
    </submittedName>
</protein>
<dbReference type="GO" id="GO:0001664">
    <property type="term" value="F:G protein-coupled receptor binding"/>
    <property type="evidence" value="ECO:0007669"/>
    <property type="project" value="TreeGrafter"/>
</dbReference>
<dbReference type="Gene3D" id="3.40.50.300">
    <property type="entry name" value="P-loop containing nucleotide triphosphate hydrolases"/>
    <property type="match status" value="2"/>
</dbReference>
<evidence type="ECO:0000256" key="2">
    <source>
        <dbReference type="ARBA" id="ARBA00022741"/>
    </source>
</evidence>
<dbReference type="GO" id="GO:0005525">
    <property type="term" value="F:GTP binding"/>
    <property type="evidence" value="ECO:0007669"/>
    <property type="project" value="UniProtKB-KW"/>
</dbReference>
<keyword evidence="9" id="KW-1185">Reference proteome</keyword>
<keyword evidence="1 6" id="KW-0479">Metal-binding</keyword>
<feature type="compositionally biased region" description="Polar residues" evidence="7">
    <location>
        <begin position="128"/>
        <end position="138"/>
    </location>
</feature>
<evidence type="ECO:0000313" key="9">
    <source>
        <dbReference type="Proteomes" id="UP001212997"/>
    </source>
</evidence>
<evidence type="ECO:0000256" key="1">
    <source>
        <dbReference type="ARBA" id="ARBA00022723"/>
    </source>
</evidence>
<keyword evidence="4" id="KW-0807">Transducer</keyword>
<dbReference type="SMART" id="SM00275">
    <property type="entry name" value="G_alpha"/>
    <property type="match status" value="1"/>
</dbReference>
<keyword evidence="6" id="KW-0460">Magnesium</keyword>
<dbReference type="InterPro" id="IPR001019">
    <property type="entry name" value="Gprotein_alpha_su"/>
</dbReference>
<feature type="binding site" evidence="5">
    <location>
        <begin position="414"/>
        <end position="417"/>
    </location>
    <ligand>
        <name>GTP</name>
        <dbReference type="ChEBI" id="CHEBI:37565"/>
    </ligand>
</feature>
<comment type="caution">
    <text evidence="8">The sequence shown here is derived from an EMBL/GenBank/DDBJ whole genome shotgun (WGS) entry which is preliminary data.</text>
</comment>
<evidence type="ECO:0000313" key="8">
    <source>
        <dbReference type="EMBL" id="KAJ3487055.1"/>
    </source>
</evidence>
<evidence type="ECO:0000256" key="4">
    <source>
        <dbReference type="ARBA" id="ARBA00023224"/>
    </source>
</evidence>
<dbReference type="AlphaFoldDB" id="A0AAD5YFC8"/>
<feature type="binding site" evidence="6">
    <location>
        <position position="322"/>
    </location>
    <ligand>
        <name>Mg(2+)</name>
        <dbReference type="ChEBI" id="CHEBI:18420"/>
    </ligand>
</feature>
<organism evidence="8 9">
    <name type="scientific">Meripilus lineatus</name>
    <dbReference type="NCBI Taxonomy" id="2056292"/>
    <lineage>
        <taxon>Eukaryota</taxon>
        <taxon>Fungi</taxon>
        <taxon>Dikarya</taxon>
        <taxon>Basidiomycota</taxon>
        <taxon>Agaricomycotina</taxon>
        <taxon>Agaricomycetes</taxon>
        <taxon>Polyporales</taxon>
        <taxon>Meripilaceae</taxon>
        <taxon>Meripilus</taxon>
    </lineage>
</organism>
<dbReference type="InterPro" id="IPR011025">
    <property type="entry name" value="GproteinA_insert"/>
</dbReference>
<dbReference type="SUPFAM" id="SSF47895">
    <property type="entry name" value="Transducin (alpha subunit), insertion domain"/>
    <property type="match status" value="1"/>
</dbReference>
<keyword evidence="3 5" id="KW-0342">GTP-binding</keyword>
<dbReference type="GO" id="GO:0031683">
    <property type="term" value="F:G-protein beta/gamma-subunit complex binding"/>
    <property type="evidence" value="ECO:0007669"/>
    <property type="project" value="InterPro"/>
</dbReference>
<dbReference type="FunFam" id="3.40.50.300:FF:000692">
    <property type="entry name" value="Guanine nucleotide-binding protein subunit alpha"/>
    <property type="match status" value="1"/>
</dbReference>
<feature type="region of interest" description="Disordered" evidence="7">
    <location>
        <begin position="128"/>
        <end position="156"/>
    </location>
</feature>
<dbReference type="PROSITE" id="PS51882">
    <property type="entry name" value="G_ALPHA"/>
    <property type="match status" value="1"/>
</dbReference>
<dbReference type="GO" id="GO:0007188">
    <property type="term" value="P:adenylate cyclase-modulating G protein-coupled receptor signaling pathway"/>
    <property type="evidence" value="ECO:0007669"/>
    <property type="project" value="TreeGrafter"/>
</dbReference>
<dbReference type="Gene3D" id="1.10.400.10">
    <property type="entry name" value="GI Alpha 1, domain 2-like"/>
    <property type="match status" value="1"/>
</dbReference>
<accession>A0AAD5YFC8</accession>
<dbReference type="GO" id="GO:0005737">
    <property type="term" value="C:cytoplasm"/>
    <property type="evidence" value="ECO:0007669"/>
    <property type="project" value="TreeGrafter"/>
</dbReference>
<dbReference type="SUPFAM" id="SSF52540">
    <property type="entry name" value="P-loop containing nucleoside triphosphate hydrolases"/>
    <property type="match status" value="1"/>
</dbReference>
<dbReference type="PANTHER" id="PTHR10218">
    <property type="entry name" value="GTP-BINDING PROTEIN ALPHA SUBUNIT"/>
    <property type="match status" value="1"/>
</dbReference>